<dbReference type="PANTHER" id="PTHR23502:SF159">
    <property type="entry name" value="TRANSPORTER, PUTATIVE (AFU_ORTHOLOGUE AFUA_4G14230)-RELATED"/>
    <property type="match status" value="1"/>
</dbReference>
<dbReference type="EMBL" id="RCNU01000001">
    <property type="protein sequence ID" value="RWQ99497.1"/>
    <property type="molecule type" value="Genomic_DNA"/>
</dbReference>
<evidence type="ECO:0000256" key="4">
    <source>
        <dbReference type="ARBA" id="ARBA00023136"/>
    </source>
</evidence>
<evidence type="ECO:0000256" key="3">
    <source>
        <dbReference type="ARBA" id="ARBA00022989"/>
    </source>
</evidence>
<dbReference type="Pfam" id="PF07690">
    <property type="entry name" value="MFS_1"/>
    <property type="match status" value="1"/>
</dbReference>
<dbReference type="SUPFAM" id="SSF103473">
    <property type="entry name" value="MFS general substrate transporter"/>
    <property type="match status" value="1"/>
</dbReference>
<protein>
    <submittedName>
        <fullName evidence="7">Putative polyamine transporter</fullName>
    </submittedName>
</protein>
<name>A0A443I632_BYSSP</name>
<proteinExistence type="predicted"/>
<feature type="transmembrane region" description="Helical" evidence="6">
    <location>
        <begin position="379"/>
        <end position="405"/>
    </location>
</feature>
<dbReference type="GO" id="GO:0005886">
    <property type="term" value="C:plasma membrane"/>
    <property type="evidence" value="ECO:0007669"/>
    <property type="project" value="TreeGrafter"/>
</dbReference>
<feature type="region of interest" description="Disordered" evidence="5">
    <location>
        <begin position="1"/>
        <end position="44"/>
    </location>
</feature>
<feature type="transmembrane region" description="Helical" evidence="6">
    <location>
        <begin position="445"/>
        <end position="467"/>
    </location>
</feature>
<dbReference type="PANTHER" id="PTHR23502">
    <property type="entry name" value="MAJOR FACILITATOR SUPERFAMILY"/>
    <property type="match status" value="1"/>
</dbReference>
<sequence length="496" mass="54838">MDTQSHEAPRWEKTFEVGQTSSDTSSDRNMSKGPDRSDEADPRNWSPWKKGLLFTALMTSSFLADGAMTWGATMVVPQALEWKISTTHSATSMNYGILLQGFGGIFAVPFIEAYGRFPVWLWPQVITMFMVLGATLSNDWSTFTAFRSLQGLFGTVPQVVGLPIIHDMYAPEDWPSMINIWGTTFLAGPFLGPAIAGYISNAAGWKVSFAVLTGLYGFSTLLVLCFGYETYYVRGSHVSTSWFKSLFSIGKTNQAKASTFAYECKTLVLLIFKFPLLLTGIATMVNFTWPIGITTTIDGFLHAAPYFFNTVQASSLRFAGVIGAICGYIFGYYFNEWIFKKRRFHWRPEYRLHGVWVPICAMAGGLLTYGLTLQFGKHWIGLAFGWVLVNTGMIGSTVAITAYALEKYPSHATGVSAIINMWRTCGGFSVGYFQPSWVARDGVGVVFGVQAAIVAVCIVLTIVPVIVTQRGKQDSIDGLDLDDHMRHQEAEHSEDA</sequence>
<dbReference type="Proteomes" id="UP000283841">
    <property type="component" value="Unassembled WGS sequence"/>
</dbReference>
<keyword evidence="8" id="KW-1185">Reference proteome</keyword>
<comment type="caution">
    <text evidence="7">The sequence shown here is derived from an EMBL/GenBank/DDBJ whole genome shotgun (WGS) entry which is preliminary data.</text>
</comment>
<evidence type="ECO:0000256" key="6">
    <source>
        <dbReference type="SAM" id="Phobius"/>
    </source>
</evidence>
<dbReference type="RefSeq" id="XP_028489142.1">
    <property type="nucleotide sequence ID" value="XM_028628668.1"/>
</dbReference>
<dbReference type="Gene3D" id="1.20.1720.10">
    <property type="entry name" value="Multidrug resistance protein D"/>
    <property type="match status" value="1"/>
</dbReference>
<feature type="transmembrane region" description="Helical" evidence="6">
    <location>
        <begin position="355"/>
        <end position="373"/>
    </location>
</feature>
<feature type="transmembrane region" description="Helical" evidence="6">
    <location>
        <begin position="118"/>
        <end position="136"/>
    </location>
</feature>
<keyword evidence="4 6" id="KW-0472">Membrane</keyword>
<dbReference type="VEuPathDB" id="FungiDB:C8Q69DRAFT_440588"/>
<feature type="transmembrane region" description="Helical" evidence="6">
    <location>
        <begin position="52"/>
        <end position="72"/>
    </location>
</feature>
<feature type="compositionally biased region" description="Basic and acidic residues" evidence="5">
    <location>
        <begin position="25"/>
        <end position="42"/>
    </location>
</feature>
<feature type="transmembrane region" description="Helical" evidence="6">
    <location>
        <begin position="92"/>
        <end position="111"/>
    </location>
</feature>
<feature type="transmembrane region" description="Helical" evidence="6">
    <location>
        <begin position="148"/>
        <end position="166"/>
    </location>
</feature>
<dbReference type="InterPro" id="IPR036259">
    <property type="entry name" value="MFS_trans_sf"/>
</dbReference>
<feature type="transmembrane region" description="Helical" evidence="6">
    <location>
        <begin position="412"/>
        <end position="433"/>
    </location>
</feature>
<comment type="subcellular location">
    <subcellularLocation>
        <location evidence="1">Membrane</location>
        <topology evidence="1">Multi-pass membrane protein</topology>
    </subcellularLocation>
</comment>
<feature type="transmembrane region" description="Helical" evidence="6">
    <location>
        <begin position="266"/>
        <end position="289"/>
    </location>
</feature>
<dbReference type="STRING" id="264951.A0A443I632"/>
<keyword evidence="2 6" id="KW-0812">Transmembrane</keyword>
<feature type="compositionally biased region" description="Basic and acidic residues" evidence="5">
    <location>
        <begin position="1"/>
        <end position="15"/>
    </location>
</feature>
<feature type="transmembrane region" description="Helical" evidence="6">
    <location>
        <begin position="315"/>
        <end position="334"/>
    </location>
</feature>
<reference evidence="7 8" key="1">
    <citation type="journal article" date="2018" name="Front. Microbiol.">
        <title>Genomic and genetic insights into a cosmopolitan fungus, Paecilomyces variotii (Eurotiales).</title>
        <authorList>
            <person name="Urquhart A.S."/>
            <person name="Mondo S.J."/>
            <person name="Makela M.R."/>
            <person name="Hane J.K."/>
            <person name="Wiebenga A."/>
            <person name="He G."/>
            <person name="Mihaltcheva S."/>
            <person name="Pangilinan J."/>
            <person name="Lipzen A."/>
            <person name="Barry K."/>
            <person name="de Vries R.P."/>
            <person name="Grigoriev I.V."/>
            <person name="Idnurm A."/>
        </authorList>
    </citation>
    <scope>NUCLEOTIDE SEQUENCE [LARGE SCALE GENOMIC DNA]</scope>
    <source>
        <strain evidence="7 8">CBS 101075</strain>
    </source>
</reference>
<keyword evidence="3 6" id="KW-1133">Transmembrane helix</keyword>
<evidence type="ECO:0000313" key="8">
    <source>
        <dbReference type="Proteomes" id="UP000283841"/>
    </source>
</evidence>
<dbReference type="GO" id="GO:0022857">
    <property type="term" value="F:transmembrane transporter activity"/>
    <property type="evidence" value="ECO:0007669"/>
    <property type="project" value="InterPro"/>
</dbReference>
<dbReference type="InterPro" id="IPR011701">
    <property type="entry name" value="MFS"/>
</dbReference>
<gene>
    <name evidence="7" type="ORF">C8Q69DRAFT_440588</name>
</gene>
<dbReference type="AlphaFoldDB" id="A0A443I632"/>
<dbReference type="GeneID" id="39597945"/>
<feature type="transmembrane region" description="Helical" evidence="6">
    <location>
        <begin position="178"/>
        <end position="199"/>
    </location>
</feature>
<organism evidence="7 8">
    <name type="scientific">Byssochlamys spectabilis</name>
    <name type="common">Paecilomyces variotii</name>
    <dbReference type="NCBI Taxonomy" id="264951"/>
    <lineage>
        <taxon>Eukaryota</taxon>
        <taxon>Fungi</taxon>
        <taxon>Dikarya</taxon>
        <taxon>Ascomycota</taxon>
        <taxon>Pezizomycotina</taxon>
        <taxon>Eurotiomycetes</taxon>
        <taxon>Eurotiomycetidae</taxon>
        <taxon>Eurotiales</taxon>
        <taxon>Thermoascaceae</taxon>
        <taxon>Paecilomyces</taxon>
    </lineage>
</organism>
<evidence type="ECO:0000256" key="2">
    <source>
        <dbReference type="ARBA" id="ARBA00022692"/>
    </source>
</evidence>
<feature type="transmembrane region" description="Helical" evidence="6">
    <location>
        <begin position="205"/>
        <end position="228"/>
    </location>
</feature>
<evidence type="ECO:0000313" key="7">
    <source>
        <dbReference type="EMBL" id="RWQ99497.1"/>
    </source>
</evidence>
<accession>A0A443I632</accession>
<evidence type="ECO:0000256" key="1">
    <source>
        <dbReference type="ARBA" id="ARBA00004141"/>
    </source>
</evidence>
<evidence type="ECO:0000256" key="5">
    <source>
        <dbReference type="SAM" id="MobiDB-lite"/>
    </source>
</evidence>